<evidence type="ECO:0008006" key="4">
    <source>
        <dbReference type="Google" id="ProtNLM"/>
    </source>
</evidence>
<feature type="transmembrane region" description="Helical" evidence="1">
    <location>
        <begin position="148"/>
        <end position="167"/>
    </location>
</feature>
<feature type="transmembrane region" description="Helical" evidence="1">
    <location>
        <begin position="253"/>
        <end position="274"/>
    </location>
</feature>
<feature type="transmembrane region" description="Helical" evidence="1">
    <location>
        <begin position="108"/>
        <end position="128"/>
    </location>
</feature>
<dbReference type="Proteomes" id="UP000005237">
    <property type="component" value="Unassembled WGS sequence"/>
</dbReference>
<accession>A0A8R1HL38</accession>
<proteinExistence type="predicted"/>
<evidence type="ECO:0000256" key="1">
    <source>
        <dbReference type="SAM" id="Phobius"/>
    </source>
</evidence>
<organism evidence="2 3">
    <name type="scientific">Caenorhabditis japonica</name>
    <dbReference type="NCBI Taxonomy" id="281687"/>
    <lineage>
        <taxon>Eukaryota</taxon>
        <taxon>Metazoa</taxon>
        <taxon>Ecdysozoa</taxon>
        <taxon>Nematoda</taxon>
        <taxon>Chromadorea</taxon>
        <taxon>Rhabditida</taxon>
        <taxon>Rhabditina</taxon>
        <taxon>Rhabditomorpha</taxon>
        <taxon>Rhabditoidea</taxon>
        <taxon>Rhabditidae</taxon>
        <taxon>Peloderinae</taxon>
        <taxon>Caenorhabditis</taxon>
    </lineage>
</organism>
<dbReference type="PANTHER" id="PTHR22941:SF134">
    <property type="entry name" value="SERPENTINE RECEPTOR, CLASS H"/>
    <property type="match status" value="1"/>
</dbReference>
<keyword evidence="1" id="KW-0812">Transmembrane</keyword>
<keyword evidence="1" id="KW-0472">Membrane</keyword>
<dbReference type="PANTHER" id="PTHR22941">
    <property type="entry name" value="SERPENTINE RECEPTOR"/>
    <property type="match status" value="1"/>
</dbReference>
<feature type="transmembrane region" description="Helical" evidence="1">
    <location>
        <begin position="26"/>
        <end position="52"/>
    </location>
</feature>
<dbReference type="InterPro" id="IPR053220">
    <property type="entry name" value="Nematode_rcpt-like_serp_H"/>
</dbReference>
<keyword evidence="1" id="KW-1133">Transmembrane helix</keyword>
<dbReference type="Pfam" id="PF10318">
    <property type="entry name" value="7TM_GPCR_Srh"/>
    <property type="match status" value="1"/>
</dbReference>
<evidence type="ECO:0000313" key="2">
    <source>
        <dbReference type="EnsemblMetazoa" id="CJA00893.1"/>
    </source>
</evidence>
<dbReference type="AlphaFoldDB" id="A0A8R1HL38"/>
<name>A0A8R1HL38_CAEJA</name>
<feature type="transmembrane region" description="Helical" evidence="1">
    <location>
        <begin position="64"/>
        <end position="88"/>
    </location>
</feature>
<reference evidence="3" key="1">
    <citation type="submission" date="2010-08" db="EMBL/GenBank/DDBJ databases">
        <authorList>
            <consortium name="Caenorhabditis japonica Sequencing Consortium"/>
            <person name="Wilson R.K."/>
        </authorList>
    </citation>
    <scope>NUCLEOTIDE SEQUENCE [LARGE SCALE GENOMIC DNA]</scope>
    <source>
        <strain evidence="3">DF5081</strain>
    </source>
</reference>
<feature type="transmembrane region" description="Helical" evidence="1">
    <location>
        <begin position="289"/>
        <end position="307"/>
    </location>
</feature>
<evidence type="ECO:0000313" key="3">
    <source>
        <dbReference type="Proteomes" id="UP000005237"/>
    </source>
</evidence>
<protein>
    <recommendedName>
        <fullName evidence="4">Serpentine Receptor, class H</fullName>
    </recommendedName>
</protein>
<sequence length="344" mass="39721">MSLEHYHSTTYSHCLSESSYFLTTTYLTTTLSIIAVFSIPFSMYGVYCILWITPKQMSSAKWALFNVHFWTIALDFVLNVLSIPMVFLPSYSGIMLGLGSHIGMSHPLLQYLIKAILGIFYSAVIGLFENRQNVMLTKWKIKRIWARVLLNSFNYLVAVLLILPPYLMTHDVYKIKLEILELIPCPVETFFDSATFALTDHPQIITTIILIQSVIFVPQTTFFIAHNVYYLVFAHNSQVSMNTRRMQWKFLRATFSQIAIPTLILVPPVFYIVFSMNTEYYNQELNNHTVVWMSTHGLMSTGCMVFTHQPYREHFIKCVTFGRVPDKKNSIRMAIPVTSLNQIN</sequence>
<reference evidence="2" key="2">
    <citation type="submission" date="2022-06" db="UniProtKB">
        <authorList>
            <consortium name="EnsemblMetazoa"/>
        </authorList>
    </citation>
    <scope>IDENTIFICATION</scope>
    <source>
        <strain evidence="2">DF5081</strain>
    </source>
</reference>
<keyword evidence="3" id="KW-1185">Reference proteome</keyword>
<dbReference type="InterPro" id="IPR019422">
    <property type="entry name" value="7TM_GPCR_serpentine_rcpt_Srh"/>
</dbReference>
<feature type="transmembrane region" description="Helical" evidence="1">
    <location>
        <begin position="204"/>
        <end position="232"/>
    </location>
</feature>
<dbReference type="EnsemblMetazoa" id="CJA00893.1">
    <property type="protein sequence ID" value="CJA00893.1"/>
    <property type="gene ID" value="WBGene00120097"/>
</dbReference>